<evidence type="ECO:0000313" key="6">
    <source>
        <dbReference type="Proteomes" id="UP000468388"/>
    </source>
</evidence>
<name>A0A6N8JDB8_9BACT</name>
<proteinExistence type="predicted"/>
<keyword evidence="6" id="KW-1185">Reference proteome</keyword>
<dbReference type="GO" id="GO:0043565">
    <property type="term" value="F:sequence-specific DNA binding"/>
    <property type="evidence" value="ECO:0007669"/>
    <property type="project" value="InterPro"/>
</dbReference>
<dbReference type="Pfam" id="PF12833">
    <property type="entry name" value="HTH_18"/>
    <property type="match status" value="1"/>
</dbReference>
<dbReference type="PANTHER" id="PTHR43280:SF34">
    <property type="entry name" value="ARAC-FAMILY TRANSCRIPTIONAL REGULATOR"/>
    <property type="match status" value="1"/>
</dbReference>
<dbReference type="SMART" id="SM00342">
    <property type="entry name" value="HTH_ARAC"/>
    <property type="match status" value="1"/>
</dbReference>
<accession>A0A6N8JDB8</accession>
<dbReference type="PANTHER" id="PTHR43280">
    <property type="entry name" value="ARAC-FAMILY TRANSCRIPTIONAL REGULATOR"/>
    <property type="match status" value="1"/>
</dbReference>
<evidence type="ECO:0000313" key="5">
    <source>
        <dbReference type="EMBL" id="MVT43213.1"/>
    </source>
</evidence>
<dbReference type="InterPro" id="IPR014710">
    <property type="entry name" value="RmlC-like_jellyroll"/>
</dbReference>
<evidence type="ECO:0000256" key="3">
    <source>
        <dbReference type="ARBA" id="ARBA00023163"/>
    </source>
</evidence>
<dbReference type="Pfam" id="PF02311">
    <property type="entry name" value="AraC_binding"/>
    <property type="match status" value="1"/>
</dbReference>
<dbReference type="InterPro" id="IPR018060">
    <property type="entry name" value="HTH_AraC"/>
</dbReference>
<dbReference type="SUPFAM" id="SSF51215">
    <property type="entry name" value="Regulatory protein AraC"/>
    <property type="match status" value="1"/>
</dbReference>
<dbReference type="InterPro" id="IPR009057">
    <property type="entry name" value="Homeodomain-like_sf"/>
</dbReference>
<sequence length="272" mass="32198">MNTLRQFETLIINDYEADISPFAAHVHTYYELIYIYKGSGVHFLNDNNISYKSGDLFLISPEDRHHFEVKQTTRFVVIKFTDSYFKEAALDIFPETIMRLKFLKEVKLEFKTPHKSLLQNTIRNIVAYKESENLATSPYIYLQLLSVFGLIKEVILKYNDIGSSGVPDKEGLISFIHQHIYDPKKYQVKNIAKHFNISATYFGDYFKRNFNVSYRYYINQYRTTLIKKRIEGGKVSMKQIAEEFGFNDESHLSNYFKKRHQLRPSVYRKKNI</sequence>
<evidence type="ECO:0000256" key="1">
    <source>
        <dbReference type="ARBA" id="ARBA00023015"/>
    </source>
</evidence>
<feature type="domain" description="HTH araC/xylS-type" evidence="4">
    <location>
        <begin position="170"/>
        <end position="270"/>
    </location>
</feature>
<dbReference type="RefSeq" id="WP_157301826.1">
    <property type="nucleotide sequence ID" value="NZ_BAAAZB010000026.1"/>
</dbReference>
<gene>
    <name evidence="5" type="ORF">GO495_21630</name>
</gene>
<dbReference type="Gene3D" id="2.60.120.10">
    <property type="entry name" value="Jelly Rolls"/>
    <property type="match status" value="1"/>
</dbReference>
<dbReference type="PROSITE" id="PS01124">
    <property type="entry name" value="HTH_ARAC_FAMILY_2"/>
    <property type="match status" value="1"/>
</dbReference>
<keyword evidence="1" id="KW-0805">Transcription regulation</keyword>
<dbReference type="OrthoDB" id="636258at2"/>
<dbReference type="GO" id="GO:0003700">
    <property type="term" value="F:DNA-binding transcription factor activity"/>
    <property type="evidence" value="ECO:0007669"/>
    <property type="project" value="InterPro"/>
</dbReference>
<keyword evidence="3" id="KW-0804">Transcription</keyword>
<organism evidence="5 6">
    <name type="scientific">Chitinophaga oryziterrae</name>
    <dbReference type="NCBI Taxonomy" id="1031224"/>
    <lineage>
        <taxon>Bacteria</taxon>
        <taxon>Pseudomonadati</taxon>
        <taxon>Bacteroidota</taxon>
        <taxon>Chitinophagia</taxon>
        <taxon>Chitinophagales</taxon>
        <taxon>Chitinophagaceae</taxon>
        <taxon>Chitinophaga</taxon>
    </lineage>
</organism>
<dbReference type="Gene3D" id="1.10.10.60">
    <property type="entry name" value="Homeodomain-like"/>
    <property type="match status" value="2"/>
</dbReference>
<reference evidence="5 6" key="1">
    <citation type="submission" date="2019-12" db="EMBL/GenBank/DDBJ databases">
        <title>The draft genomic sequence of strain Chitinophaga oryziterrae JCM 16595.</title>
        <authorList>
            <person name="Zhang X."/>
        </authorList>
    </citation>
    <scope>NUCLEOTIDE SEQUENCE [LARGE SCALE GENOMIC DNA]</scope>
    <source>
        <strain evidence="5 6">JCM 16595</strain>
    </source>
</reference>
<dbReference type="InterPro" id="IPR003313">
    <property type="entry name" value="AraC-bd"/>
</dbReference>
<dbReference type="Proteomes" id="UP000468388">
    <property type="component" value="Unassembled WGS sequence"/>
</dbReference>
<dbReference type="EMBL" id="WRXO01000007">
    <property type="protein sequence ID" value="MVT43213.1"/>
    <property type="molecule type" value="Genomic_DNA"/>
</dbReference>
<dbReference type="AlphaFoldDB" id="A0A6N8JDB8"/>
<evidence type="ECO:0000256" key="2">
    <source>
        <dbReference type="ARBA" id="ARBA00023125"/>
    </source>
</evidence>
<comment type="caution">
    <text evidence="5">The sequence shown here is derived from an EMBL/GenBank/DDBJ whole genome shotgun (WGS) entry which is preliminary data.</text>
</comment>
<keyword evidence="2" id="KW-0238">DNA-binding</keyword>
<dbReference type="InterPro" id="IPR037923">
    <property type="entry name" value="HTH-like"/>
</dbReference>
<protein>
    <submittedName>
        <fullName evidence="5">Helix-turn-helix domain-containing protein</fullName>
    </submittedName>
</protein>
<dbReference type="SUPFAM" id="SSF46689">
    <property type="entry name" value="Homeodomain-like"/>
    <property type="match status" value="1"/>
</dbReference>
<evidence type="ECO:0000259" key="4">
    <source>
        <dbReference type="PROSITE" id="PS01124"/>
    </source>
</evidence>